<keyword evidence="2" id="KW-1003">Cell membrane</keyword>
<evidence type="ECO:0000259" key="8">
    <source>
        <dbReference type="PROSITE" id="PS50111"/>
    </source>
</evidence>
<dbReference type="EMBL" id="JAMQJZ010000009">
    <property type="protein sequence ID" value="MDC3421160.1"/>
    <property type="molecule type" value="Genomic_DNA"/>
</dbReference>
<feature type="transmembrane region" description="Helical" evidence="7">
    <location>
        <begin position="36"/>
        <end position="57"/>
    </location>
</feature>
<evidence type="ECO:0000256" key="4">
    <source>
        <dbReference type="ARBA" id="ARBA00023224"/>
    </source>
</evidence>
<comment type="caution">
    <text evidence="10">The sequence shown here is derived from an EMBL/GenBank/DDBJ whole genome shotgun (WGS) entry which is preliminary data.</text>
</comment>
<dbReference type="Gene3D" id="6.10.340.10">
    <property type="match status" value="1"/>
</dbReference>
<dbReference type="AlphaFoldDB" id="A0A9X3WK33"/>
<evidence type="ECO:0000256" key="7">
    <source>
        <dbReference type="SAM" id="Phobius"/>
    </source>
</evidence>
<feature type="domain" description="Methyl-accepting transducer" evidence="8">
    <location>
        <begin position="292"/>
        <end position="542"/>
    </location>
</feature>
<keyword evidence="7" id="KW-0812">Transmembrane</keyword>
<dbReference type="PROSITE" id="PS50885">
    <property type="entry name" value="HAMP"/>
    <property type="match status" value="1"/>
</dbReference>
<protein>
    <submittedName>
        <fullName evidence="10">Methyl-accepting chemotaxis protein</fullName>
    </submittedName>
</protein>
<dbReference type="SMART" id="SM00283">
    <property type="entry name" value="MA"/>
    <property type="match status" value="1"/>
</dbReference>
<dbReference type="Pfam" id="PF00015">
    <property type="entry name" value="MCPsignal"/>
    <property type="match status" value="1"/>
</dbReference>
<keyword evidence="4 6" id="KW-0807">Transducer</keyword>
<proteinExistence type="inferred from homology"/>
<accession>A0A9X3WK33</accession>
<evidence type="ECO:0000256" key="6">
    <source>
        <dbReference type="PROSITE-ProRule" id="PRU00284"/>
    </source>
</evidence>
<keyword evidence="3 7" id="KW-0472">Membrane</keyword>
<dbReference type="SUPFAM" id="SSF58104">
    <property type="entry name" value="Methyl-accepting chemotaxis protein (MCP) signaling domain"/>
    <property type="match status" value="1"/>
</dbReference>
<comment type="similarity">
    <text evidence="5">Belongs to the methyl-accepting chemotaxis (MCP) protein family.</text>
</comment>
<dbReference type="Gene3D" id="1.10.287.950">
    <property type="entry name" value="Methyl-accepting chemotaxis protein"/>
    <property type="match status" value="1"/>
</dbReference>
<dbReference type="GO" id="GO:0007165">
    <property type="term" value="P:signal transduction"/>
    <property type="evidence" value="ECO:0007669"/>
    <property type="project" value="UniProtKB-KW"/>
</dbReference>
<dbReference type="Proteomes" id="UP001145072">
    <property type="component" value="Unassembled WGS sequence"/>
</dbReference>
<comment type="subcellular location">
    <subcellularLocation>
        <location evidence="1">Cell membrane</location>
    </subcellularLocation>
</comment>
<reference evidence="10" key="1">
    <citation type="submission" date="2022-06" db="EMBL/GenBank/DDBJ databases">
        <title>Aquibacillus sp. a new bacterium isolated from soil saline samples.</title>
        <authorList>
            <person name="Galisteo C."/>
            <person name="De La Haba R."/>
            <person name="Sanchez-Porro C."/>
            <person name="Ventosa A."/>
        </authorList>
    </citation>
    <scope>NUCLEOTIDE SEQUENCE</scope>
    <source>
        <strain evidence="10">JCM 12387</strain>
    </source>
</reference>
<evidence type="ECO:0000313" key="11">
    <source>
        <dbReference type="Proteomes" id="UP001145072"/>
    </source>
</evidence>
<evidence type="ECO:0000313" key="10">
    <source>
        <dbReference type="EMBL" id="MDC3421160.1"/>
    </source>
</evidence>
<dbReference type="InterPro" id="IPR003660">
    <property type="entry name" value="HAMP_dom"/>
</dbReference>
<keyword evidence="7" id="KW-1133">Transmembrane helix</keyword>
<dbReference type="Pfam" id="PF00672">
    <property type="entry name" value="HAMP"/>
    <property type="match status" value="1"/>
</dbReference>
<feature type="domain" description="HAMP" evidence="9">
    <location>
        <begin position="220"/>
        <end position="273"/>
    </location>
</feature>
<dbReference type="SMART" id="SM00304">
    <property type="entry name" value="HAMP"/>
    <property type="match status" value="1"/>
</dbReference>
<gene>
    <name evidence="10" type="ORF">NC661_12345</name>
</gene>
<dbReference type="InterPro" id="IPR004089">
    <property type="entry name" value="MCPsignal_dom"/>
</dbReference>
<evidence type="ECO:0000256" key="1">
    <source>
        <dbReference type="ARBA" id="ARBA00004236"/>
    </source>
</evidence>
<dbReference type="PANTHER" id="PTHR32089">
    <property type="entry name" value="METHYL-ACCEPTING CHEMOTAXIS PROTEIN MCPB"/>
    <property type="match status" value="1"/>
</dbReference>
<evidence type="ECO:0000256" key="3">
    <source>
        <dbReference type="ARBA" id="ARBA00023136"/>
    </source>
</evidence>
<evidence type="ECO:0000256" key="5">
    <source>
        <dbReference type="ARBA" id="ARBA00029447"/>
    </source>
</evidence>
<dbReference type="PROSITE" id="PS50111">
    <property type="entry name" value="CHEMOTAXIS_TRANSDUC_2"/>
    <property type="match status" value="1"/>
</dbReference>
<evidence type="ECO:0000256" key="2">
    <source>
        <dbReference type="ARBA" id="ARBA00022475"/>
    </source>
</evidence>
<dbReference type="RefSeq" id="WP_259871745.1">
    <property type="nucleotide sequence ID" value="NZ_JAMQJZ010000009.1"/>
</dbReference>
<keyword evidence="11" id="KW-1185">Reference proteome</keyword>
<name>A0A9X3WK33_9BACI</name>
<sequence length="579" mass="64815">MKKSLHNKVRQNLDLDGKQNNFYQTTMQKLNLGTRVSILFLSLLVVSVVVIGLSSYVKAKDMTINTIEDRINREVELMGYIADNLKFVYVSDEAYFMQELGANVRTQQSKLESDGIESEFFYIKENRVIPFQVSEDKLPKLSDEVVNRMIETKSGVLHHEINGERYTISFQEMDEINGIYALLIPTKTYMGGVHELGFFTVVVILISILLGTTVIIFFIRSVTKPLNKLRYTMREVRDGSIQDSVSVKTTIPEIQSLTKSYNAMISQMKSMLREIKDTTEELDGTGDELKFSSENSLISSHQLIASINIVKTGAEQTASSSEQSETSYRSMKQKVEVMLNVMHNVSNSSTKMNQSARTGEAHISELISMNQKAKDEFEHLANTIQQVKDYSSSITNLVGLVRGMAEQTKLLALNASIEAARAGEAGKGFAVVATEVRKLAEQSSNVTEEISESITNMEKMTSKATKEFIQMQAKIKTNVDIANESKHSFDNLMVEIAGVSGNLDGLETELKYFEDILPQLESTTDQLSSVSQETLASTEQMLEASEHQITQMKSTNELGLKLHHLSKSLSSITKKFKIE</sequence>
<dbReference type="PANTHER" id="PTHR32089:SF112">
    <property type="entry name" value="LYSOZYME-LIKE PROTEIN-RELATED"/>
    <property type="match status" value="1"/>
</dbReference>
<evidence type="ECO:0000259" key="9">
    <source>
        <dbReference type="PROSITE" id="PS50885"/>
    </source>
</evidence>
<organism evidence="10 11">
    <name type="scientific">Aquibacillus koreensis</name>
    <dbReference type="NCBI Taxonomy" id="279446"/>
    <lineage>
        <taxon>Bacteria</taxon>
        <taxon>Bacillati</taxon>
        <taxon>Bacillota</taxon>
        <taxon>Bacilli</taxon>
        <taxon>Bacillales</taxon>
        <taxon>Bacillaceae</taxon>
        <taxon>Aquibacillus</taxon>
    </lineage>
</organism>
<feature type="transmembrane region" description="Helical" evidence="7">
    <location>
        <begin position="196"/>
        <end position="219"/>
    </location>
</feature>
<dbReference type="GO" id="GO:0005886">
    <property type="term" value="C:plasma membrane"/>
    <property type="evidence" value="ECO:0007669"/>
    <property type="project" value="UniProtKB-SubCell"/>
</dbReference>